<evidence type="ECO:0000313" key="2">
    <source>
        <dbReference type="EMBL" id="KAK7047909.1"/>
    </source>
</evidence>
<accession>A0AAW0D8C5</accession>
<evidence type="ECO:0000313" key="3">
    <source>
        <dbReference type="Proteomes" id="UP001383192"/>
    </source>
</evidence>
<keyword evidence="3" id="KW-1185">Reference proteome</keyword>
<reference evidence="2 3" key="1">
    <citation type="submission" date="2024-01" db="EMBL/GenBank/DDBJ databases">
        <title>A draft genome for a cacao thread blight-causing isolate of Paramarasmius palmivorus.</title>
        <authorList>
            <person name="Baruah I.K."/>
            <person name="Bukari Y."/>
            <person name="Amoako-Attah I."/>
            <person name="Meinhardt L.W."/>
            <person name="Bailey B.A."/>
            <person name="Cohen S.P."/>
        </authorList>
    </citation>
    <scope>NUCLEOTIDE SEQUENCE [LARGE SCALE GENOMIC DNA]</scope>
    <source>
        <strain evidence="2 3">GH-12</strain>
    </source>
</reference>
<dbReference type="EMBL" id="JAYKXP010000018">
    <property type="protein sequence ID" value="KAK7047909.1"/>
    <property type="molecule type" value="Genomic_DNA"/>
</dbReference>
<dbReference type="Pfam" id="PF13391">
    <property type="entry name" value="HNH_2"/>
    <property type="match status" value="1"/>
</dbReference>
<feature type="domain" description="HNH nuclease" evidence="1">
    <location>
        <begin position="149"/>
        <end position="252"/>
    </location>
</feature>
<comment type="caution">
    <text evidence="2">The sequence shown here is derived from an EMBL/GenBank/DDBJ whole genome shotgun (WGS) entry which is preliminary data.</text>
</comment>
<gene>
    <name evidence="2" type="ORF">VNI00_006237</name>
</gene>
<name>A0AAW0D8C5_9AGAR</name>
<protein>
    <recommendedName>
        <fullName evidence="1">HNH nuclease domain-containing protein</fullName>
    </recommendedName>
</protein>
<sequence>MYLLTCTSDSFMEIFDNTSYATSVLADEARRVVTTSTKALRDAHSNVKLDMLLIGLLDMAPHLDGQRYVAVALHVAGNKGDDSVVNLAQAWFDNLIMPMKAISSNAAKIIPSDSMTPTIDKTFGKMESATRKDQGRLRSDVLKREQYYCAITKTFCSGRRDDLQEANQPIPTALLYLPMHAAHIILFLLNRFEEKTDVTREMREAAATWDMLKNWSSIDLDTLGPNINTSENAICMNMHEHTAFGRFDFYLDKDAGVVDMIPTFPMLTIILVP</sequence>
<dbReference type="InterPro" id="IPR003615">
    <property type="entry name" value="HNH_nuc"/>
</dbReference>
<dbReference type="AlphaFoldDB" id="A0AAW0D8C5"/>
<proteinExistence type="predicted"/>
<evidence type="ECO:0000259" key="1">
    <source>
        <dbReference type="Pfam" id="PF13391"/>
    </source>
</evidence>
<organism evidence="2 3">
    <name type="scientific">Paramarasmius palmivorus</name>
    <dbReference type="NCBI Taxonomy" id="297713"/>
    <lineage>
        <taxon>Eukaryota</taxon>
        <taxon>Fungi</taxon>
        <taxon>Dikarya</taxon>
        <taxon>Basidiomycota</taxon>
        <taxon>Agaricomycotina</taxon>
        <taxon>Agaricomycetes</taxon>
        <taxon>Agaricomycetidae</taxon>
        <taxon>Agaricales</taxon>
        <taxon>Marasmiineae</taxon>
        <taxon>Marasmiaceae</taxon>
        <taxon>Paramarasmius</taxon>
    </lineage>
</organism>
<dbReference type="Proteomes" id="UP001383192">
    <property type="component" value="Unassembled WGS sequence"/>
</dbReference>